<dbReference type="OrthoDB" id="5348716at2759"/>
<accession>A0A067SKD2</accession>
<protein>
    <recommendedName>
        <fullName evidence="4">Hydrophobin</fullName>
    </recommendedName>
</protein>
<evidence type="ECO:0008006" key="4">
    <source>
        <dbReference type="Google" id="ProtNLM"/>
    </source>
</evidence>
<evidence type="ECO:0000313" key="2">
    <source>
        <dbReference type="EMBL" id="KDR70437.1"/>
    </source>
</evidence>
<dbReference type="EMBL" id="KL142397">
    <property type="protein sequence ID" value="KDR70437.1"/>
    <property type="molecule type" value="Genomic_DNA"/>
</dbReference>
<evidence type="ECO:0000256" key="1">
    <source>
        <dbReference type="SAM" id="SignalP"/>
    </source>
</evidence>
<dbReference type="HOGENOM" id="CLU_159493_0_0_1"/>
<sequence>MLFKSASLLVPLVAALNVQAICGGFNFGIGNVRSLGGGVNRWDVFDDGCNVVDGLTTNQNPCSEGIFGCSPPPIIFNQYTNTFTHLRYACRTDPSSGRCGNTVVSVCCRNDGN</sequence>
<name>A0A067SKD2_GALM3</name>
<organism evidence="2 3">
    <name type="scientific">Galerina marginata (strain CBS 339.88)</name>
    <dbReference type="NCBI Taxonomy" id="685588"/>
    <lineage>
        <taxon>Eukaryota</taxon>
        <taxon>Fungi</taxon>
        <taxon>Dikarya</taxon>
        <taxon>Basidiomycota</taxon>
        <taxon>Agaricomycotina</taxon>
        <taxon>Agaricomycetes</taxon>
        <taxon>Agaricomycetidae</taxon>
        <taxon>Agaricales</taxon>
        <taxon>Agaricineae</taxon>
        <taxon>Strophariaceae</taxon>
        <taxon>Galerina</taxon>
    </lineage>
</organism>
<feature type="signal peptide" evidence="1">
    <location>
        <begin position="1"/>
        <end position="15"/>
    </location>
</feature>
<gene>
    <name evidence="2" type="ORF">GALMADRAFT_76112</name>
</gene>
<evidence type="ECO:0000313" key="3">
    <source>
        <dbReference type="Proteomes" id="UP000027222"/>
    </source>
</evidence>
<reference evidence="3" key="1">
    <citation type="journal article" date="2014" name="Proc. Natl. Acad. Sci. U.S.A.">
        <title>Extensive sampling of basidiomycete genomes demonstrates inadequacy of the white-rot/brown-rot paradigm for wood decay fungi.</title>
        <authorList>
            <person name="Riley R."/>
            <person name="Salamov A.A."/>
            <person name="Brown D.W."/>
            <person name="Nagy L.G."/>
            <person name="Floudas D."/>
            <person name="Held B.W."/>
            <person name="Levasseur A."/>
            <person name="Lombard V."/>
            <person name="Morin E."/>
            <person name="Otillar R."/>
            <person name="Lindquist E.A."/>
            <person name="Sun H."/>
            <person name="LaButti K.M."/>
            <person name="Schmutz J."/>
            <person name="Jabbour D."/>
            <person name="Luo H."/>
            <person name="Baker S.E."/>
            <person name="Pisabarro A.G."/>
            <person name="Walton J.D."/>
            <person name="Blanchette R.A."/>
            <person name="Henrissat B."/>
            <person name="Martin F."/>
            <person name="Cullen D."/>
            <person name="Hibbett D.S."/>
            <person name="Grigoriev I.V."/>
        </authorList>
    </citation>
    <scope>NUCLEOTIDE SEQUENCE [LARGE SCALE GENOMIC DNA]</scope>
    <source>
        <strain evidence="3">CBS 339.88</strain>
    </source>
</reference>
<keyword evidence="1" id="KW-0732">Signal</keyword>
<proteinExistence type="predicted"/>
<dbReference type="Proteomes" id="UP000027222">
    <property type="component" value="Unassembled WGS sequence"/>
</dbReference>
<keyword evidence="3" id="KW-1185">Reference proteome</keyword>
<feature type="chain" id="PRO_5012452463" description="Hydrophobin" evidence="1">
    <location>
        <begin position="16"/>
        <end position="113"/>
    </location>
</feature>
<dbReference type="AlphaFoldDB" id="A0A067SKD2"/>